<proteinExistence type="predicted"/>
<reference evidence="1" key="1">
    <citation type="journal article" date="2013" name="PLoS ONE">
        <title>Direct detection of alternative open reading frames translation products in human significantly expands the proteome.</title>
        <authorList>
            <person name="Vanderperre B."/>
            <person name="Lucier J.-F."/>
            <person name="Motard J."/>
            <person name="Tremblay G."/>
            <person name="Vanderperre S."/>
            <person name="Wisztorski M."/>
            <person name="Salzet M."/>
            <person name="Boisvert F.-M."/>
            <person name="Roucou X."/>
        </authorList>
    </citation>
    <scope>NUCLEOTIDE SEQUENCE</scope>
</reference>
<dbReference type="ChiTaRS" id="MBTPS1">
    <property type="organism name" value="human"/>
</dbReference>
<sequence>MSCCLCGTWGSAMACMKGSSPWPTMTCIMRQGAASRSFQKMAS</sequence>
<name>L8E7W9_HUMAN</name>
<dbReference type="EMBL" id="HF583737">
    <property type="protein sequence ID" value="CCQ43234.1"/>
    <property type="molecule type" value="Genomic_DNA"/>
</dbReference>
<accession>L8E7W9</accession>
<dbReference type="OrthoDB" id="1740355at2759"/>
<evidence type="ECO:0000313" key="1">
    <source>
        <dbReference type="EMBL" id="CCQ43234.1"/>
    </source>
</evidence>
<gene>
    <name evidence="1" type="primary">MBTPS1</name>
</gene>
<dbReference type="AlphaFoldDB" id="L8E7W9"/>
<protein>
    <submittedName>
        <fullName evidence="1">Alternative protein MBTPS1</fullName>
    </submittedName>
</protein>
<organism evidence="1">
    <name type="scientific">Homo sapiens</name>
    <name type="common">Human</name>
    <dbReference type="NCBI Taxonomy" id="9606"/>
    <lineage>
        <taxon>Eukaryota</taxon>
        <taxon>Metazoa</taxon>
        <taxon>Chordata</taxon>
        <taxon>Craniata</taxon>
        <taxon>Vertebrata</taxon>
        <taxon>Euteleostomi</taxon>
        <taxon>Mammalia</taxon>
        <taxon>Eutheria</taxon>
        <taxon>Euarchontoglires</taxon>
        <taxon>Primates</taxon>
        <taxon>Haplorrhini</taxon>
        <taxon>Catarrhini</taxon>
        <taxon>Hominidae</taxon>
        <taxon>Homo</taxon>
    </lineage>
</organism>